<proteinExistence type="predicted"/>
<dbReference type="Pfam" id="PF14368">
    <property type="entry name" value="LTP_2"/>
    <property type="match status" value="1"/>
</dbReference>
<gene>
    <name evidence="3" type="ORF">Salat_2391200</name>
</gene>
<reference evidence="3" key="1">
    <citation type="submission" date="2020-06" db="EMBL/GenBank/DDBJ databases">
        <authorList>
            <person name="Li T."/>
            <person name="Hu X."/>
            <person name="Zhang T."/>
            <person name="Song X."/>
            <person name="Zhang H."/>
            <person name="Dai N."/>
            <person name="Sheng W."/>
            <person name="Hou X."/>
            <person name="Wei L."/>
        </authorList>
    </citation>
    <scope>NUCLEOTIDE SEQUENCE</scope>
    <source>
        <strain evidence="3">3651</strain>
        <tissue evidence="3">Leaf</tissue>
    </source>
</reference>
<feature type="signal peptide" evidence="1">
    <location>
        <begin position="1"/>
        <end position="29"/>
    </location>
</feature>
<evidence type="ECO:0000313" key="3">
    <source>
        <dbReference type="EMBL" id="KAK4419783.1"/>
    </source>
</evidence>
<dbReference type="Proteomes" id="UP001293254">
    <property type="component" value="Unassembled WGS sequence"/>
</dbReference>
<dbReference type="PANTHER" id="PTHR33286">
    <property type="entry name" value="BIFUNCTIONAL INHIBITOR/LIPID-TRANSFER PROTEIN/SEED STORAGE 2S ALBUMIN SUPERFAMILY PROTEIN"/>
    <property type="match status" value="1"/>
</dbReference>
<accession>A0AAE1XX86</accession>
<comment type="caution">
    <text evidence="3">The sequence shown here is derived from an EMBL/GenBank/DDBJ whole genome shotgun (WGS) entry which is preliminary data.</text>
</comment>
<dbReference type="EMBL" id="JACGWO010000009">
    <property type="protein sequence ID" value="KAK4419783.1"/>
    <property type="molecule type" value="Genomic_DNA"/>
</dbReference>
<dbReference type="CDD" id="cd04660">
    <property type="entry name" value="nsLTP_like"/>
    <property type="match status" value="1"/>
</dbReference>
<evidence type="ECO:0000256" key="1">
    <source>
        <dbReference type="SAM" id="SignalP"/>
    </source>
</evidence>
<keyword evidence="1" id="KW-0732">Signal</keyword>
<dbReference type="Gene3D" id="1.10.110.10">
    <property type="entry name" value="Plant lipid-transfer and hydrophobic proteins"/>
    <property type="match status" value="1"/>
</dbReference>
<organism evidence="3 4">
    <name type="scientific">Sesamum alatum</name>
    <dbReference type="NCBI Taxonomy" id="300844"/>
    <lineage>
        <taxon>Eukaryota</taxon>
        <taxon>Viridiplantae</taxon>
        <taxon>Streptophyta</taxon>
        <taxon>Embryophyta</taxon>
        <taxon>Tracheophyta</taxon>
        <taxon>Spermatophyta</taxon>
        <taxon>Magnoliopsida</taxon>
        <taxon>eudicotyledons</taxon>
        <taxon>Gunneridae</taxon>
        <taxon>Pentapetalae</taxon>
        <taxon>asterids</taxon>
        <taxon>lamiids</taxon>
        <taxon>Lamiales</taxon>
        <taxon>Pedaliaceae</taxon>
        <taxon>Sesamum</taxon>
    </lineage>
</organism>
<dbReference type="AlphaFoldDB" id="A0AAE1XX86"/>
<feature type="chain" id="PRO_5041936289" description="Bifunctional inhibitor/plant lipid transfer protein/seed storage helical domain-containing protein" evidence="1">
    <location>
        <begin position="30"/>
        <end position="112"/>
    </location>
</feature>
<dbReference type="SUPFAM" id="SSF47699">
    <property type="entry name" value="Bifunctional inhibitor/lipid-transfer protein/seed storage 2S albumin"/>
    <property type="match status" value="1"/>
</dbReference>
<sequence length="112" mass="12015">MATSKIGLFMIYLTLFSAIIIAFTTTVESAQCKGDLQGLVEHCAKYVQKSGPKKTPSKQCCNVVKTVDVKCACKIVPPQVEKTISMKKAVYVAASCGKPLPHGTKCGDYTVP</sequence>
<reference evidence="3" key="2">
    <citation type="journal article" date="2024" name="Plant">
        <title>Genomic evolution and insights into agronomic trait innovations of Sesamum species.</title>
        <authorList>
            <person name="Miao H."/>
            <person name="Wang L."/>
            <person name="Qu L."/>
            <person name="Liu H."/>
            <person name="Sun Y."/>
            <person name="Le M."/>
            <person name="Wang Q."/>
            <person name="Wei S."/>
            <person name="Zheng Y."/>
            <person name="Lin W."/>
            <person name="Duan Y."/>
            <person name="Cao H."/>
            <person name="Xiong S."/>
            <person name="Wang X."/>
            <person name="Wei L."/>
            <person name="Li C."/>
            <person name="Ma Q."/>
            <person name="Ju M."/>
            <person name="Zhao R."/>
            <person name="Li G."/>
            <person name="Mu C."/>
            <person name="Tian Q."/>
            <person name="Mei H."/>
            <person name="Zhang T."/>
            <person name="Gao T."/>
            <person name="Zhang H."/>
        </authorList>
    </citation>
    <scope>NUCLEOTIDE SEQUENCE</scope>
    <source>
        <strain evidence="3">3651</strain>
    </source>
</reference>
<dbReference type="InterPro" id="IPR016140">
    <property type="entry name" value="Bifunc_inhib/LTP/seed_store"/>
</dbReference>
<dbReference type="InterPro" id="IPR044741">
    <property type="entry name" value="NsLTP-like"/>
</dbReference>
<evidence type="ECO:0000313" key="4">
    <source>
        <dbReference type="Proteomes" id="UP001293254"/>
    </source>
</evidence>
<protein>
    <recommendedName>
        <fullName evidence="2">Bifunctional inhibitor/plant lipid transfer protein/seed storage helical domain-containing protein</fullName>
    </recommendedName>
</protein>
<evidence type="ECO:0000259" key="2">
    <source>
        <dbReference type="Pfam" id="PF14368"/>
    </source>
</evidence>
<dbReference type="InterPro" id="IPR036312">
    <property type="entry name" value="Bifun_inhib/LTP/seed_sf"/>
</dbReference>
<feature type="domain" description="Bifunctional inhibitor/plant lipid transfer protein/seed storage helical" evidence="2">
    <location>
        <begin position="25"/>
        <end position="106"/>
    </location>
</feature>
<dbReference type="PANTHER" id="PTHR33286:SF54">
    <property type="entry name" value="BIFUNCTIONAL INHIBITOR_LIPID-TRANSFER PROTEIN_SEED STORAGE 2S ALBUMIN SUPERFAMILY PROTEIN"/>
    <property type="match status" value="1"/>
</dbReference>
<name>A0AAE1XX86_9LAMI</name>
<keyword evidence="4" id="KW-1185">Reference proteome</keyword>